<evidence type="ECO:0000256" key="1">
    <source>
        <dbReference type="SAM" id="Phobius"/>
    </source>
</evidence>
<evidence type="ECO:0000313" key="3">
    <source>
        <dbReference type="Proteomes" id="UP000095645"/>
    </source>
</evidence>
<feature type="transmembrane region" description="Helical" evidence="1">
    <location>
        <begin position="164"/>
        <end position="182"/>
    </location>
</feature>
<dbReference type="EMBL" id="CYZP01000015">
    <property type="protein sequence ID" value="CUO11684.1"/>
    <property type="molecule type" value="Genomic_DNA"/>
</dbReference>
<feature type="transmembrane region" description="Helical" evidence="1">
    <location>
        <begin position="56"/>
        <end position="77"/>
    </location>
</feature>
<evidence type="ECO:0008006" key="4">
    <source>
        <dbReference type="Google" id="ProtNLM"/>
    </source>
</evidence>
<accession>A0A174CEX8</accession>
<keyword evidence="1" id="KW-0472">Membrane</keyword>
<dbReference type="AlphaFoldDB" id="A0A174CEX8"/>
<dbReference type="InterPro" id="IPR038750">
    <property type="entry name" value="YczE/YyaS-like"/>
</dbReference>
<organism evidence="2 3">
    <name type="scientific">Blautia obeum</name>
    <dbReference type="NCBI Taxonomy" id="40520"/>
    <lineage>
        <taxon>Bacteria</taxon>
        <taxon>Bacillati</taxon>
        <taxon>Bacillota</taxon>
        <taxon>Clostridia</taxon>
        <taxon>Lachnospirales</taxon>
        <taxon>Lachnospiraceae</taxon>
        <taxon>Blautia</taxon>
    </lineage>
</organism>
<gene>
    <name evidence="2" type="ORF">ERS852476_01931</name>
</gene>
<feature type="transmembrane region" description="Helical" evidence="1">
    <location>
        <begin position="84"/>
        <end position="101"/>
    </location>
</feature>
<dbReference type="RefSeq" id="WP_020993573.1">
    <property type="nucleotide sequence ID" value="NZ_CYZP01000015.1"/>
</dbReference>
<name>A0A174CEX8_9FIRM</name>
<dbReference type="PANTHER" id="PTHR40078:SF1">
    <property type="entry name" value="INTEGRAL MEMBRANE PROTEIN"/>
    <property type="match status" value="1"/>
</dbReference>
<sequence length="228" mass="25417">MKTNEEEDSRHIFRGELALVIAVMINSLAVILMLYSGSGISAISSVPYAFEKVFPVITLGTWTYIFQALLILSLMILRKKFVPAYLCSFLVGFAFSELLDVNEAWINILPKTIPLRVLYFVISYLLICIGIALSNRCGLPIIPTDLFPRELSEIIKVKYSKIKVSFDVICLMITACMTGLILGHINGLGIGTVMAAFTMGKVIGLIGDEMDKHFRFVNFTQHCSLHVQ</sequence>
<dbReference type="Pfam" id="PF19700">
    <property type="entry name" value="DUF6198"/>
    <property type="match status" value="1"/>
</dbReference>
<feature type="transmembrane region" description="Helical" evidence="1">
    <location>
        <begin position="12"/>
        <end position="36"/>
    </location>
</feature>
<feature type="transmembrane region" description="Helical" evidence="1">
    <location>
        <begin position="113"/>
        <end position="133"/>
    </location>
</feature>
<dbReference type="Proteomes" id="UP000095645">
    <property type="component" value="Unassembled WGS sequence"/>
</dbReference>
<proteinExistence type="predicted"/>
<feature type="transmembrane region" description="Helical" evidence="1">
    <location>
        <begin position="188"/>
        <end position="206"/>
    </location>
</feature>
<keyword evidence="1" id="KW-0812">Transmembrane</keyword>
<dbReference type="PANTHER" id="PTHR40078">
    <property type="entry name" value="INTEGRAL MEMBRANE PROTEIN-RELATED"/>
    <property type="match status" value="1"/>
</dbReference>
<reference evidence="2 3" key="1">
    <citation type="submission" date="2015-09" db="EMBL/GenBank/DDBJ databases">
        <authorList>
            <consortium name="Pathogen Informatics"/>
        </authorList>
    </citation>
    <scope>NUCLEOTIDE SEQUENCE [LARGE SCALE GENOMIC DNA]</scope>
    <source>
        <strain evidence="2 3">2789STDY5834861</strain>
    </source>
</reference>
<keyword evidence="1" id="KW-1133">Transmembrane helix</keyword>
<protein>
    <recommendedName>
        <fullName evidence="4">YitT family protein</fullName>
    </recommendedName>
</protein>
<evidence type="ECO:0000313" key="2">
    <source>
        <dbReference type="EMBL" id="CUO11684.1"/>
    </source>
</evidence>